<dbReference type="Gene3D" id="3.20.20.140">
    <property type="entry name" value="Metal-dependent hydrolases"/>
    <property type="match status" value="1"/>
</dbReference>
<proteinExistence type="inferred from homology"/>
<dbReference type="SUPFAM" id="SSF51556">
    <property type="entry name" value="Metallo-dependent hydrolases"/>
    <property type="match status" value="1"/>
</dbReference>
<comment type="function">
    <text evidence="2">Catalyzes the reversible cyclization of carbamoyl aspartate to dihydroorotate.</text>
</comment>
<keyword evidence="4" id="KW-0479">Metal-binding</keyword>
<evidence type="ECO:0000256" key="4">
    <source>
        <dbReference type="ARBA" id="ARBA00022723"/>
    </source>
</evidence>
<dbReference type="PROSITE" id="PS00482">
    <property type="entry name" value="DIHYDROOROTASE_1"/>
    <property type="match status" value="1"/>
</dbReference>
<gene>
    <name evidence="7" type="ORF">GCM10010918_19810</name>
</gene>
<dbReference type="Proteomes" id="UP000600247">
    <property type="component" value="Unassembled WGS sequence"/>
</dbReference>
<dbReference type="PANTHER" id="PTHR43668">
    <property type="entry name" value="ALLANTOINASE"/>
    <property type="match status" value="1"/>
</dbReference>
<evidence type="ECO:0000259" key="6">
    <source>
        <dbReference type="Pfam" id="PF01979"/>
    </source>
</evidence>
<dbReference type="Gene3D" id="2.30.40.10">
    <property type="entry name" value="Urease, subunit C, domain 1"/>
    <property type="match status" value="1"/>
</dbReference>
<keyword evidence="5" id="KW-0378">Hydrolase</keyword>
<evidence type="ECO:0000256" key="2">
    <source>
        <dbReference type="ARBA" id="ARBA00002368"/>
    </source>
</evidence>
<dbReference type="InterPro" id="IPR002195">
    <property type="entry name" value="Dihydroorotase_CS"/>
</dbReference>
<reference evidence="7 8" key="1">
    <citation type="journal article" date="2014" name="Int. J. Syst. Evol. Microbiol.">
        <title>Complete genome sequence of Corynebacterium casei LMG S-19264T (=DSM 44701T), isolated from a smear-ripened cheese.</title>
        <authorList>
            <consortium name="US DOE Joint Genome Institute (JGI-PGF)"/>
            <person name="Walter F."/>
            <person name="Albersmeier A."/>
            <person name="Kalinowski J."/>
            <person name="Ruckert C."/>
        </authorList>
    </citation>
    <scope>NUCLEOTIDE SEQUENCE [LARGE SCALE GENOMIC DNA]</scope>
    <source>
        <strain evidence="7 8">CGMCC 1.15286</strain>
    </source>
</reference>
<dbReference type="GO" id="GO:0046872">
    <property type="term" value="F:metal ion binding"/>
    <property type="evidence" value="ECO:0007669"/>
    <property type="project" value="UniProtKB-KW"/>
</dbReference>
<name>A0A917H2S4_9BACL</name>
<dbReference type="GO" id="GO:0006145">
    <property type="term" value="P:purine nucleobase catabolic process"/>
    <property type="evidence" value="ECO:0007669"/>
    <property type="project" value="TreeGrafter"/>
</dbReference>
<dbReference type="Pfam" id="PF01979">
    <property type="entry name" value="Amidohydro_1"/>
    <property type="match status" value="1"/>
</dbReference>
<dbReference type="EMBL" id="BMHY01000003">
    <property type="protein sequence ID" value="GGG65577.1"/>
    <property type="molecule type" value="Genomic_DNA"/>
</dbReference>
<evidence type="ECO:0000256" key="5">
    <source>
        <dbReference type="ARBA" id="ARBA00022801"/>
    </source>
</evidence>
<protein>
    <submittedName>
        <fullName evidence="7">Dihydroorotase</fullName>
    </submittedName>
</protein>
<dbReference type="InterPro" id="IPR032466">
    <property type="entry name" value="Metal_Hydrolase"/>
</dbReference>
<comment type="similarity">
    <text evidence="3">Belongs to the metallo-dependent hydrolases superfamily. DHOase family. Class I DHOase subfamily.</text>
</comment>
<sequence>MSGATFDLVVENARIVYRDRILTGKIGIRDGKIAKLLRQDEEAAADRTIDAEGRYVLPGLIDSHVHFRTPGYEHKENWHSASKAAAAGGITTVLDMPNTNPYTDTADRLRQKSALVQGQSYVDYGFHIGVVPGKAEALQKLKRGEAASIKLFLTGHRTAKHIIDDEAELDYIFRLAADKAIPLTLHAEDDFVLRLFRQSSGEPSNLTEYESVYPRIGAITAVARALRFVRKYGTAVHVLHVSSAEEAELLDAAAEAGYPVTYETTAHQLWFDHASALELGTKAKLSPAIREPRDRDRLWQSIARGTLTSVGSDHAPHSKAEKSFDFHDAPPGLPGVQELLPVLLTGLKRYLPSLTREERLLTVAKLLAAGPAARFGLDQQKGSIEVGLDADLLIVDDEKKWTFTEAHVRSGSGWSAYEGVELEGEALVTIVRGQVVYDHGQFGEEIGQPVSLRRETPDVFARTAGSPYGVLV</sequence>
<feature type="domain" description="Amidohydrolase-related" evidence="6">
    <location>
        <begin position="55"/>
        <end position="436"/>
    </location>
</feature>
<dbReference type="InterPro" id="IPR006680">
    <property type="entry name" value="Amidohydro-rel"/>
</dbReference>
<dbReference type="InterPro" id="IPR050138">
    <property type="entry name" value="DHOase/Allantoinase_Hydrolase"/>
</dbReference>
<comment type="caution">
    <text evidence="7">The sequence shown here is derived from an EMBL/GenBank/DDBJ whole genome shotgun (WGS) entry which is preliminary data.</text>
</comment>
<dbReference type="PROSITE" id="PS00483">
    <property type="entry name" value="DIHYDROOROTASE_2"/>
    <property type="match status" value="1"/>
</dbReference>
<dbReference type="AlphaFoldDB" id="A0A917H2S4"/>
<evidence type="ECO:0000256" key="3">
    <source>
        <dbReference type="ARBA" id="ARBA00010286"/>
    </source>
</evidence>
<dbReference type="GO" id="GO:0004038">
    <property type="term" value="F:allantoinase activity"/>
    <property type="evidence" value="ECO:0007669"/>
    <property type="project" value="TreeGrafter"/>
</dbReference>
<accession>A0A917H2S4</accession>
<evidence type="ECO:0000256" key="1">
    <source>
        <dbReference type="ARBA" id="ARBA00001947"/>
    </source>
</evidence>
<dbReference type="PANTHER" id="PTHR43668:SF2">
    <property type="entry name" value="ALLANTOINASE"/>
    <property type="match status" value="1"/>
</dbReference>
<dbReference type="RefSeq" id="WP_188888789.1">
    <property type="nucleotide sequence ID" value="NZ_BMHY01000003.1"/>
</dbReference>
<keyword evidence="8" id="KW-1185">Reference proteome</keyword>
<dbReference type="SUPFAM" id="SSF51338">
    <property type="entry name" value="Composite domain of metallo-dependent hydrolases"/>
    <property type="match status" value="1"/>
</dbReference>
<organism evidence="7 8">
    <name type="scientific">Paenibacillus radicis</name>
    <name type="common">ex Gao et al. 2016</name>
    <dbReference type="NCBI Taxonomy" id="1737354"/>
    <lineage>
        <taxon>Bacteria</taxon>
        <taxon>Bacillati</taxon>
        <taxon>Bacillota</taxon>
        <taxon>Bacilli</taxon>
        <taxon>Bacillales</taxon>
        <taxon>Paenibacillaceae</taxon>
        <taxon>Paenibacillus</taxon>
    </lineage>
</organism>
<dbReference type="GO" id="GO:0005737">
    <property type="term" value="C:cytoplasm"/>
    <property type="evidence" value="ECO:0007669"/>
    <property type="project" value="TreeGrafter"/>
</dbReference>
<evidence type="ECO:0000313" key="8">
    <source>
        <dbReference type="Proteomes" id="UP000600247"/>
    </source>
</evidence>
<dbReference type="InterPro" id="IPR011059">
    <property type="entry name" value="Metal-dep_hydrolase_composite"/>
</dbReference>
<evidence type="ECO:0000313" key="7">
    <source>
        <dbReference type="EMBL" id="GGG65577.1"/>
    </source>
</evidence>
<comment type="cofactor">
    <cofactor evidence="1">
        <name>Zn(2+)</name>
        <dbReference type="ChEBI" id="CHEBI:29105"/>
    </cofactor>
</comment>